<evidence type="ECO:0000256" key="3">
    <source>
        <dbReference type="ARBA" id="ARBA00022692"/>
    </source>
</evidence>
<proteinExistence type="inferred from homology"/>
<gene>
    <name evidence="8" type="ORF">QEZ52_10625</name>
</gene>
<dbReference type="Gene3D" id="1.10.3730.20">
    <property type="match status" value="1"/>
</dbReference>
<keyword evidence="5 6" id="KW-0472">Membrane</keyword>
<dbReference type="Proteomes" id="UP001623232">
    <property type="component" value="Chromosome"/>
</dbReference>
<protein>
    <submittedName>
        <fullName evidence="8">DMT family transporter</fullName>
    </submittedName>
</protein>
<evidence type="ECO:0000256" key="1">
    <source>
        <dbReference type="ARBA" id="ARBA00004141"/>
    </source>
</evidence>
<dbReference type="PANTHER" id="PTHR32322:SF2">
    <property type="entry name" value="EAMA DOMAIN-CONTAINING PROTEIN"/>
    <property type="match status" value="1"/>
</dbReference>
<organism evidence="8 9">
    <name type="scientific">Aliisedimentitalea scapharcae</name>
    <dbReference type="NCBI Taxonomy" id="1524259"/>
    <lineage>
        <taxon>Bacteria</taxon>
        <taxon>Pseudomonadati</taxon>
        <taxon>Pseudomonadota</taxon>
        <taxon>Alphaproteobacteria</taxon>
        <taxon>Rhodobacterales</taxon>
        <taxon>Roseobacteraceae</taxon>
        <taxon>Aliisedimentitalea</taxon>
    </lineage>
</organism>
<feature type="transmembrane region" description="Helical" evidence="6">
    <location>
        <begin position="99"/>
        <end position="120"/>
    </location>
</feature>
<reference evidence="8 9" key="1">
    <citation type="submission" date="2023-04" db="EMBL/GenBank/DDBJ databases">
        <title>Complete genome sequence of Alisedimentitalea scapharcae.</title>
        <authorList>
            <person name="Rong J.-C."/>
            <person name="Yi M.-L."/>
            <person name="Zhao Q."/>
        </authorList>
    </citation>
    <scope>NUCLEOTIDE SEQUENCE [LARGE SCALE GENOMIC DNA]</scope>
    <source>
        <strain evidence="8 9">KCTC 42119</strain>
    </source>
</reference>
<feature type="transmembrane region" description="Helical" evidence="6">
    <location>
        <begin position="158"/>
        <end position="176"/>
    </location>
</feature>
<keyword evidence="9" id="KW-1185">Reference proteome</keyword>
<comment type="similarity">
    <text evidence="2">Belongs to the EamA transporter family.</text>
</comment>
<feature type="transmembrane region" description="Helical" evidence="6">
    <location>
        <begin position="71"/>
        <end position="93"/>
    </location>
</feature>
<dbReference type="PANTHER" id="PTHR32322">
    <property type="entry name" value="INNER MEMBRANE TRANSPORTER"/>
    <property type="match status" value="1"/>
</dbReference>
<dbReference type="RefSeq" id="WP_406644316.1">
    <property type="nucleotide sequence ID" value="NZ_CP123584.1"/>
</dbReference>
<dbReference type="Pfam" id="PF00892">
    <property type="entry name" value="EamA"/>
    <property type="match status" value="2"/>
</dbReference>
<comment type="subcellular location">
    <subcellularLocation>
        <location evidence="1">Membrane</location>
        <topology evidence="1">Multi-pass membrane protein</topology>
    </subcellularLocation>
</comment>
<dbReference type="InterPro" id="IPR037185">
    <property type="entry name" value="EmrE-like"/>
</dbReference>
<dbReference type="InterPro" id="IPR000620">
    <property type="entry name" value="EamA_dom"/>
</dbReference>
<evidence type="ECO:0000313" key="9">
    <source>
        <dbReference type="Proteomes" id="UP001623232"/>
    </source>
</evidence>
<feature type="transmembrane region" description="Helical" evidence="6">
    <location>
        <begin position="188"/>
        <end position="210"/>
    </location>
</feature>
<evidence type="ECO:0000313" key="8">
    <source>
        <dbReference type="EMBL" id="WZK87090.1"/>
    </source>
</evidence>
<feature type="transmembrane region" description="Helical" evidence="6">
    <location>
        <begin position="273"/>
        <end position="290"/>
    </location>
</feature>
<feature type="transmembrane region" description="Helical" evidence="6">
    <location>
        <begin position="39"/>
        <end position="59"/>
    </location>
</feature>
<evidence type="ECO:0000256" key="5">
    <source>
        <dbReference type="ARBA" id="ARBA00023136"/>
    </source>
</evidence>
<evidence type="ECO:0000256" key="2">
    <source>
        <dbReference type="ARBA" id="ARBA00007362"/>
    </source>
</evidence>
<evidence type="ECO:0000256" key="6">
    <source>
        <dbReference type="SAM" id="Phobius"/>
    </source>
</evidence>
<name>A0ABZ2XQI3_9RHOB</name>
<dbReference type="InterPro" id="IPR050638">
    <property type="entry name" value="AA-Vitamin_Transporters"/>
</dbReference>
<keyword evidence="4 6" id="KW-1133">Transmembrane helix</keyword>
<feature type="transmembrane region" description="Helical" evidence="6">
    <location>
        <begin position="127"/>
        <end position="146"/>
    </location>
</feature>
<accession>A0ABZ2XQI3</accession>
<feature type="domain" description="EamA" evidence="7">
    <location>
        <begin position="10"/>
        <end position="144"/>
    </location>
</feature>
<sequence length="292" mass="31457">MEQKRAIDGFGAAALIGFATLLAFNQVVIKWTGSGFNPLFQAGIRSVLGFVVLVLWMAVRRQRLGVLPRGAITWGVIAGLLFAFEFLCLFAALDLGSVARVSILFYSMPVWLALVAHFLLPGEALTPIRAIGLVLAMGGVVLALLDRDGGTANLWADALALLAAFGWAAIALCLRLTPQAHVPPVTQLFFQLLVSAPVMLILAPIFGPLIRDPQPIHYASLAFQAVFIASFGYMLWFSLIKRYRASSVASFSFLSPVLAVLMGWILLGERVGPEIWAALGLVAVGVVLINRK</sequence>
<feature type="domain" description="EamA" evidence="7">
    <location>
        <begin position="155"/>
        <end position="290"/>
    </location>
</feature>
<evidence type="ECO:0000256" key="4">
    <source>
        <dbReference type="ARBA" id="ARBA00022989"/>
    </source>
</evidence>
<evidence type="ECO:0000259" key="7">
    <source>
        <dbReference type="Pfam" id="PF00892"/>
    </source>
</evidence>
<feature type="transmembrane region" description="Helical" evidence="6">
    <location>
        <begin position="12"/>
        <end position="33"/>
    </location>
</feature>
<feature type="transmembrane region" description="Helical" evidence="6">
    <location>
        <begin position="248"/>
        <end position="267"/>
    </location>
</feature>
<dbReference type="SUPFAM" id="SSF103481">
    <property type="entry name" value="Multidrug resistance efflux transporter EmrE"/>
    <property type="match status" value="2"/>
</dbReference>
<keyword evidence="3 6" id="KW-0812">Transmembrane</keyword>
<dbReference type="EMBL" id="CP123584">
    <property type="protein sequence ID" value="WZK87090.1"/>
    <property type="molecule type" value="Genomic_DNA"/>
</dbReference>
<feature type="transmembrane region" description="Helical" evidence="6">
    <location>
        <begin position="216"/>
        <end position="236"/>
    </location>
</feature>